<accession>G2P0J9</accession>
<dbReference type="InterPro" id="IPR025161">
    <property type="entry name" value="IS402-like_dom"/>
</dbReference>
<dbReference type="HOGENOM" id="CLU_055261_2_5_11"/>
<dbReference type="KEGG" id="svl:Strvi_6608"/>
<sequence>MGRGDLTNGQWARLQPLLPTGKKPGRPRTWTHRLLIDGIRWRTRTGAPWRDVPERYGPWHRAYDLFRRWQRDGIWKRILEQLHAYRTAPYVRRDAQPPTDA</sequence>
<evidence type="ECO:0000256" key="1">
    <source>
        <dbReference type="SAM" id="MobiDB-lite"/>
    </source>
</evidence>
<feature type="region of interest" description="Disordered" evidence="1">
    <location>
        <begin position="1"/>
        <end position="28"/>
    </location>
</feature>
<name>G2P0J9_STRV4</name>
<reference evidence="3" key="1">
    <citation type="submission" date="2011-08" db="EMBL/GenBank/DDBJ databases">
        <title>Complete sequence of chromosome of Streptomyces violaceusniger Tu 4113.</title>
        <authorList>
            <consortium name="US DOE Joint Genome Institute"/>
            <person name="Lucas S."/>
            <person name="Han J."/>
            <person name="Lapidus A."/>
            <person name="Cheng J.-F."/>
            <person name="Goodwin L."/>
            <person name="Pitluck S."/>
            <person name="Peters L."/>
            <person name="Ivanova N."/>
            <person name="Daligault H."/>
            <person name="Detter J.C."/>
            <person name="Han C."/>
            <person name="Tapia R."/>
            <person name="Land M."/>
            <person name="Hauser L."/>
            <person name="Kyrpides N."/>
            <person name="Ivanova N."/>
            <person name="Pagani I."/>
            <person name="Hagen A."/>
            <person name="Katz L."/>
            <person name="Fiedler H.-P."/>
            <person name="Keasling J."/>
            <person name="Fortman J."/>
            <person name="Woyke T."/>
        </authorList>
    </citation>
    <scope>NUCLEOTIDE SEQUENCE [LARGE SCALE GENOMIC DNA]</scope>
    <source>
        <strain evidence="3">Tu 4113</strain>
    </source>
</reference>
<dbReference type="PANTHER" id="PTHR46637">
    <property type="entry name" value="TIS1421-TRANSPOSASE PROTEIN A"/>
    <property type="match status" value="1"/>
</dbReference>
<gene>
    <name evidence="3" type="ORF">Strvi_6608</name>
</gene>
<proteinExistence type="predicted"/>
<evidence type="ECO:0000313" key="4">
    <source>
        <dbReference type="Proteomes" id="UP000008703"/>
    </source>
</evidence>
<dbReference type="eggNOG" id="COG3293">
    <property type="taxonomic scope" value="Bacteria"/>
</dbReference>
<keyword evidence="4" id="KW-1185">Reference proteome</keyword>
<feature type="domain" description="Insertion element IS402-like" evidence="2">
    <location>
        <begin position="6"/>
        <end position="78"/>
    </location>
</feature>
<evidence type="ECO:0000313" key="3">
    <source>
        <dbReference type="EMBL" id="AEM85997.1"/>
    </source>
</evidence>
<dbReference type="PANTHER" id="PTHR46637:SF1">
    <property type="entry name" value="BLL5188 PROTEIN"/>
    <property type="match status" value="1"/>
</dbReference>
<evidence type="ECO:0000259" key="2">
    <source>
        <dbReference type="Pfam" id="PF13340"/>
    </source>
</evidence>
<protein>
    <submittedName>
        <fullName evidence="3">Transposase</fullName>
    </submittedName>
</protein>
<dbReference type="EMBL" id="CP002994">
    <property type="protein sequence ID" value="AEM85997.1"/>
    <property type="molecule type" value="Genomic_DNA"/>
</dbReference>
<organism evidence="3 4">
    <name type="scientific">Streptomyces violaceusniger (strain Tu 4113)</name>
    <dbReference type="NCBI Taxonomy" id="653045"/>
    <lineage>
        <taxon>Bacteria</taxon>
        <taxon>Bacillati</taxon>
        <taxon>Actinomycetota</taxon>
        <taxon>Actinomycetes</taxon>
        <taxon>Kitasatosporales</taxon>
        <taxon>Streptomycetaceae</taxon>
        <taxon>Streptomyces</taxon>
        <taxon>Streptomyces violaceusniger group</taxon>
    </lineage>
</organism>
<dbReference type="AlphaFoldDB" id="G2P0J9"/>
<dbReference type="InterPro" id="IPR052909">
    <property type="entry name" value="Transposase_6_like"/>
</dbReference>
<dbReference type="Pfam" id="PF13340">
    <property type="entry name" value="DUF4096"/>
    <property type="match status" value="1"/>
</dbReference>
<dbReference type="Proteomes" id="UP000008703">
    <property type="component" value="Chromosome"/>
</dbReference>